<sequence>MDRTPDDGSGSPRIDVRALPDSVARLWETMLRLDPSWDLADWLDERANEELELVDGHLGRERLRLEQRLHRIETLVKRLRRQREVAERATWTDPHQRNLFDVYEKEGAEEVEEDLNGFPAIDFGSLGAEDDPLLAIVAEHVISIIERACAEGPEPVHYDLFVDELNPIGIRPDEVDEAVAWLLQRRVVIELGEDCFGMAS</sequence>
<name>A0A2V3HQT2_9ARCH</name>
<evidence type="ECO:0000256" key="1">
    <source>
        <dbReference type="SAM" id="Coils"/>
    </source>
</evidence>
<organism evidence="2 3">
    <name type="scientific">Candidatus Thalassarchaeum betae</name>
    <dbReference type="NCBI Taxonomy" id="2599289"/>
    <lineage>
        <taxon>Archaea</taxon>
        <taxon>Methanobacteriati</taxon>
        <taxon>Thermoplasmatota</taxon>
        <taxon>Candidatus Poseidoniia</taxon>
        <taxon>Candidatus Poseidoniales</taxon>
        <taxon>Candidatus Thalassarchaeaceae</taxon>
        <taxon>Candidatus Thalassarchaeum</taxon>
    </lineage>
</organism>
<keyword evidence="1" id="KW-0175">Coiled coil</keyword>
<dbReference type="AlphaFoldDB" id="A0A2V3HQT2"/>
<reference evidence="2 3" key="1">
    <citation type="journal article" date="2015" name="Nat. Commun.">
        <title>Genomic and transcriptomic evidence for scavenging of diverse organic compounds by widespread deep-sea archaea.</title>
        <authorList>
            <person name="Li M."/>
            <person name="Baker B.J."/>
            <person name="Anantharaman K."/>
            <person name="Jain S."/>
            <person name="Breier J.A."/>
            <person name="Dick G.J."/>
        </authorList>
    </citation>
    <scope>NUCLEOTIDE SEQUENCE [LARGE SCALE GENOMIC DNA]</scope>
    <source>
        <strain evidence="2">Cayman_51_deep</strain>
    </source>
</reference>
<dbReference type="Proteomes" id="UP000248161">
    <property type="component" value="Unassembled WGS sequence"/>
</dbReference>
<comment type="caution">
    <text evidence="2">The sequence shown here is derived from an EMBL/GenBank/DDBJ whole genome shotgun (WGS) entry which is preliminary data.</text>
</comment>
<evidence type="ECO:0000313" key="3">
    <source>
        <dbReference type="Proteomes" id="UP000248161"/>
    </source>
</evidence>
<evidence type="ECO:0000313" key="2">
    <source>
        <dbReference type="EMBL" id="PXF21484.1"/>
    </source>
</evidence>
<gene>
    <name evidence="2" type="ORF">CXX69_04570</name>
</gene>
<accession>A0A2V3HQT2</accession>
<proteinExistence type="predicted"/>
<protein>
    <submittedName>
        <fullName evidence="2">Uncharacterized protein</fullName>
    </submittedName>
</protein>
<dbReference type="EMBL" id="PSPG01000008">
    <property type="protein sequence ID" value="PXF21484.1"/>
    <property type="molecule type" value="Genomic_DNA"/>
</dbReference>
<feature type="coiled-coil region" evidence="1">
    <location>
        <begin position="62"/>
        <end position="89"/>
    </location>
</feature>